<proteinExistence type="predicted"/>
<evidence type="ECO:0000313" key="2">
    <source>
        <dbReference type="EMBL" id="MCU7379760.1"/>
    </source>
</evidence>
<dbReference type="PANTHER" id="PTHR31435">
    <property type="entry name" value="PROTEIN NATD1"/>
    <property type="match status" value="1"/>
</dbReference>
<dbReference type="InterPro" id="IPR016181">
    <property type="entry name" value="Acyl_CoA_acyltransferase"/>
</dbReference>
<dbReference type="AlphaFoldDB" id="A0A9J6QR36"/>
<reference evidence="2" key="1">
    <citation type="submission" date="2022-09" db="EMBL/GenBank/DDBJ databases">
        <title>Culturomic study of gut microbiota in children with autism spectrum disorder.</title>
        <authorList>
            <person name="Efimov B.A."/>
            <person name="Chaplin A.V."/>
            <person name="Sokolova S.R."/>
            <person name="Pikina A.P."/>
            <person name="Korzhanova M."/>
            <person name="Belova V."/>
            <person name="Korostin D."/>
        </authorList>
    </citation>
    <scope>NUCLEOTIDE SEQUENCE</scope>
    <source>
        <strain evidence="2">ASD5510</strain>
    </source>
</reference>
<protein>
    <submittedName>
        <fullName evidence="2">N-acetyltransferase</fullName>
    </submittedName>
</protein>
<dbReference type="InterPro" id="IPR031165">
    <property type="entry name" value="GNAT_YJDJ"/>
</dbReference>
<dbReference type="CDD" id="cd04301">
    <property type="entry name" value="NAT_SF"/>
    <property type="match status" value="1"/>
</dbReference>
<dbReference type="Pfam" id="PF14542">
    <property type="entry name" value="Acetyltransf_CG"/>
    <property type="match status" value="1"/>
</dbReference>
<dbReference type="Proteomes" id="UP001065549">
    <property type="component" value="Unassembled WGS sequence"/>
</dbReference>
<accession>A0A9J6QR36</accession>
<feature type="domain" description="N-acetyltransferase" evidence="1">
    <location>
        <begin position="3"/>
        <end position="90"/>
    </location>
</feature>
<dbReference type="SUPFAM" id="SSF55729">
    <property type="entry name" value="Acyl-CoA N-acyltransferases (Nat)"/>
    <property type="match status" value="1"/>
</dbReference>
<evidence type="ECO:0000259" key="1">
    <source>
        <dbReference type="PROSITE" id="PS51729"/>
    </source>
</evidence>
<organism evidence="2 3">
    <name type="scientific">Hominibacterium faecale</name>
    <dbReference type="NCBI Taxonomy" id="2839743"/>
    <lineage>
        <taxon>Bacteria</taxon>
        <taxon>Bacillati</taxon>
        <taxon>Bacillota</taxon>
        <taxon>Clostridia</taxon>
        <taxon>Peptostreptococcales</taxon>
        <taxon>Anaerovoracaceae</taxon>
        <taxon>Hominibacterium</taxon>
    </lineage>
</organism>
<comment type="caution">
    <text evidence="2">The sequence shown here is derived from an EMBL/GenBank/DDBJ whole genome shotgun (WGS) entry which is preliminary data.</text>
</comment>
<dbReference type="InterPro" id="IPR045057">
    <property type="entry name" value="Gcn5-rel_NAT"/>
</dbReference>
<keyword evidence="3" id="KW-1185">Reference proteome</keyword>
<dbReference type="Gene3D" id="3.40.630.30">
    <property type="match status" value="1"/>
</dbReference>
<evidence type="ECO:0000313" key="3">
    <source>
        <dbReference type="Proteomes" id="UP001065549"/>
    </source>
</evidence>
<name>A0A9J6QR36_9FIRM</name>
<gene>
    <name evidence="2" type="ORF">OBO34_15550</name>
</gene>
<sequence length="91" mass="10025">MELQKEKNRIFAVDNSGKLVAEITFPDAGNGLVDIDHTFVDDSLRGQGAAGQLVEAAAKQIASDGKKARLTCSYAVKWFEKHKEYRDILAD</sequence>
<dbReference type="PROSITE" id="PS51729">
    <property type="entry name" value="GNAT_YJDJ"/>
    <property type="match status" value="1"/>
</dbReference>
<dbReference type="RefSeq" id="WP_253020891.1">
    <property type="nucleotide sequence ID" value="NZ_JAOSHN010000006.1"/>
</dbReference>
<dbReference type="PANTHER" id="PTHR31435:SF10">
    <property type="entry name" value="BSR4717 PROTEIN"/>
    <property type="match status" value="1"/>
</dbReference>
<dbReference type="EMBL" id="JAOSHN010000006">
    <property type="protein sequence ID" value="MCU7379760.1"/>
    <property type="molecule type" value="Genomic_DNA"/>
</dbReference>